<sequence>MKFLTLKGIASVSTAAEIVAALDRTKENQNAEQEAWMIHGNFTEQTVKVGAQQSNKVKADLKELLIQNMDVFAWEEVDMEGIPRELVEHKLNVYPTVAPIRQKQRSMVPERRKPACTGTRKLLQAGIVREVKYPSWIANPIMVEKGDGSWRMCIDFKDLNKETPKDCYPQPEIEMKVEALADFPVRCFLDAYKGYHQIQMAPEYEEKTAFYTDEGVFCYTKMPFALKNAGATYQRFMDQTFTKQIGKNLEVYIADLVIKSKTEAGMIKDVEETFKTLHGAGMKLNPKKCSFEVADGKFLGVMVTKEGIRPNPEKVEAITKMSSTRTLKEVQRLNGRLVALNRFLSRMADRSLPFMVTLKNCLRKNDFAWTVEAEATFQEMKTYLCNLPALTTPKPGETLIMYLAASAIAVSAVLMTERGEVQTPIYFVIRTLKDPETRYPNMEKLAPALVYASRRLRLYFQAHPVKVIADFLAELPEAHNDKMDMSEERSEEVVEQEPWKLFTDGASNDEICGEGLIPINPEEVELTYALRLDFKSTNNEAEYEALLAGLRMEKEMKITRIEAHVNSMLVANQVNNVYEVKGETMKQYRAKVKELMGNFKCCKVLHIPRSQNKKVDALSKLASVVFSHLVKEIRVEVLAEPSTTEKNVESVEAKDEKTLEENQLYRKSYLGPMLKCVDPDEANYVIREMHEGICDMHSGPKTIMAKEMRVGYYWPRIYKTAVDETQKCDNCQRHAPVSRHPCMNLVQLLPLGLFTNRPSILWDLSQKRWEG</sequence>
<accession>A0ACB9K9X5</accession>
<reference evidence="2" key="1">
    <citation type="journal article" date="2022" name="Mol. Ecol. Resour.">
        <title>The genomes of chicory, endive, great burdock and yacon provide insights into Asteraceae palaeo-polyploidization history and plant inulin production.</title>
        <authorList>
            <person name="Fan W."/>
            <person name="Wang S."/>
            <person name="Wang H."/>
            <person name="Wang A."/>
            <person name="Jiang F."/>
            <person name="Liu H."/>
            <person name="Zhao H."/>
            <person name="Xu D."/>
            <person name="Zhang Y."/>
        </authorList>
    </citation>
    <scope>NUCLEOTIDE SEQUENCE [LARGE SCALE GENOMIC DNA]</scope>
    <source>
        <strain evidence="2">cv. Yunnan</strain>
    </source>
</reference>
<proteinExistence type="predicted"/>
<gene>
    <name evidence="1" type="ORF">L1987_03142</name>
</gene>
<comment type="caution">
    <text evidence="1">The sequence shown here is derived from an EMBL/GenBank/DDBJ whole genome shotgun (WGS) entry which is preliminary data.</text>
</comment>
<dbReference type="EMBL" id="CM042018">
    <property type="protein sequence ID" value="KAI3829028.1"/>
    <property type="molecule type" value="Genomic_DNA"/>
</dbReference>
<name>A0ACB9K9X5_9ASTR</name>
<protein>
    <submittedName>
        <fullName evidence="1">Uncharacterized protein</fullName>
    </submittedName>
</protein>
<evidence type="ECO:0000313" key="2">
    <source>
        <dbReference type="Proteomes" id="UP001056120"/>
    </source>
</evidence>
<evidence type="ECO:0000313" key="1">
    <source>
        <dbReference type="EMBL" id="KAI3829028.1"/>
    </source>
</evidence>
<dbReference type="Proteomes" id="UP001056120">
    <property type="component" value="Linkage Group LG01"/>
</dbReference>
<keyword evidence="2" id="KW-1185">Reference proteome</keyword>
<reference evidence="1 2" key="2">
    <citation type="journal article" date="2022" name="Mol. Ecol. Resour.">
        <title>The genomes of chicory, endive, great burdock and yacon provide insights into Asteraceae paleo-polyploidization history and plant inulin production.</title>
        <authorList>
            <person name="Fan W."/>
            <person name="Wang S."/>
            <person name="Wang H."/>
            <person name="Wang A."/>
            <person name="Jiang F."/>
            <person name="Liu H."/>
            <person name="Zhao H."/>
            <person name="Xu D."/>
            <person name="Zhang Y."/>
        </authorList>
    </citation>
    <scope>NUCLEOTIDE SEQUENCE [LARGE SCALE GENOMIC DNA]</scope>
    <source>
        <strain evidence="2">cv. Yunnan</strain>
        <tissue evidence="1">Leaves</tissue>
    </source>
</reference>
<organism evidence="1 2">
    <name type="scientific">Smallanthus sonchifolius</name>
    <dbReference type="NCBI Taxonomy" id="185202"/>
    <lineage>
        <taxon>Eukaryota</taxon>
        <taxon>Viridiplantae</taxon>
        <taxon>Streptophyta</taxon>
        <taxon>Embryophyta</taxon>
        <taxon>Tracheophyta</taxon>
        <taxon>Spermatophyta</taxon>
        <taxon>Magnoliopsida</taxon>
        <taxon>eudicotyledons</taxon>
        <taxon>Gunneridae</taxon>
        <taxon>Pentapetalae</taxon>
        <taxon>asterids</taxon>
        <taxon>campanulids</taxon>
        <taxon>Asterales</taxon>
        <taxon>Asteraceae</taxon>
        <taxon>Asteroideae</taxon>
        <taxon>Heliantheae alliance</taxon>
        <taxon>Millerieae</taxon>
        <taxon>Smallanthus</taxon>
    </lineage>
</organism>